<protein>
    <recommendedName>
        <fullName evidence="4">BZIP domain-containing protein</fullName>
    </recommendedName>
</protein>
<evidence type="ECO:0000313" key="2">
    <source>
        <dbReference type="EMBL" id="GMR40042.1"/>
    </source>
</evidence>
<proteinExistence type="predicted"/>
<keyword evidence="3" id="KW-1185">Reference proteome</keyword>
<evidence type="ECO:0008006" key="4">
    <source>
        <dbReference type="Google" id="ProtNLM"/>
    </source>
</evidence>
<gene>
    <name evidence="2" type="ORF">PMAYCL1PPCAC_10237</name>
</gene>
<evidence type="ECO:0000313" key="3">
    <source>
        <dbReference type="Proteomes" id="UP001328107"/>
    </source>
</evidence>
<evidence type="ECO:0000256" key="1">
    <source>
        <dbReference type="SAM" id="MobiDB-lite"/>
    </source>
</evidence>
<feature type="region of interest" description="Disordered" evidence="1">
    <location>
        <begin position="22"/>
        <end position="51"/>
    </location>
</feature>
<dbReference type="AlphaFoldDB" id="A0AAN4ZF28"/>
<accession>A0AAN4ZF28</accession>
<feature type="non-terminal residue" evidence="2">
    <location>
        <position position="1"/>
    </location>
</feature>
<sequence length="207" mass="23440">GYNQQHSFEDSQGSINDEDVFWSNINHTSPCNISPLSSHSSQAFPSPVSSWSDDLTDIMEVLEEMEGASSPFGSIPRTRADSHSVPSNSEQPDQPRDTVPVPRRASANLPKPPRKYKPKPAQVRSTQEYEIKRAKNYDAVRKNRAAAADRYPKQLQRLDYMQKGAEFILRHYGIRFPSAAELGLEEDYDSFEFVPTACEKKKLVLHK</sequence>
<feature type="region of interest" description="Disordered" evidence="1">
    <location>
        <begin position="67"/>
        <end position="124"/>
    </location>
</feature>
<reference evidence="3" key="1">
    <citation type="submission" date="2022-10" db="EMBL/GenBank/DDBJ databases">
        <title>Genome assembly of Pristionchus species.</title>
        <authorList>
            <person name="Yoshida K."/>
            <person name="Sommer R.J."/>
        </authorList>
    </citation>
    <scope>NUCLEOTIDE SEQUENCE [LARGE SCALE GENOMIC DNA]</scope>
    <source>
        <strain evidence="3">RS5460</strain>
    </source>
</reference>
<organism evidence="2 3">
    <name type="scientific">Pristionchus mayeri</name>
    <dbReference type="NCBI Taxonomy" id="1317129"/>
    <lineage>
        <taxon>Eukaryota</taxon>
        <taxon>Metazoa</taxon>
        <taxon>Ecdysozoa</taxon>
        <taxon>Nematoda</taxon>
        <taxon>Chromadorea</taxon>
        <taxon>Rhabditida</taxon>
        <taxon>Rhabditina</taxon>
        <taxon>Diplogasteromorpha</taxon>
        <taxon>Diplogasteroidea</taxon>
        <taxon>Neodiplogasteridae</taxon>
        <taxon>Pristionchus</taxon>
    </lineage>
</organism>
<dbReference type="EMBL" id="BTRK01000003">
    <property type="protein sequence ID" value="GMR40042.1"/>
    <property type="molecule type" value="Genomic_DNA"/>
</dbReference>
<name>A0AAN4ZF28_9BILA</name>
<dbReference type="Proteomes" id="UP001328107">
    <property type="component" value="Unassembled WGS sequence"/>
</dbReference>
<feature type="compositionally biased region" description="Polar residues" evidence="1">
    <location>
        <begin position="23"/>
        <end position="51"/>
    </location>
</feature>
<comment type="caution">
    <text evidence="2">The sequence shown here is derived from an EMBL/GenBank/DDBJ whole genome shotgun (WGS) entry which is preliminary data.</text>
</comment>